<dbReference type="InterPro" id="IPR056884">
    <property type="entry name" value="NPHP3-like_N"/>
</dbReference>
<accession>A0A2J6PJ21</accession>
<feature type="region of interest" description="Disordered" evidence="2">
    <location>
        <begin position="1"/>
        <end position="39"/>
    </location>
</feature>
<keyword evidence="6" id="KW-1185">Reference proteome</keyword>
<organism evidence="5 6">
    <name type="scientific">Hyaloscypha hepaticicola</name>
    <dbReference type="NCBI Taxonomy" id="2082293"/>
    <lineage>
        <taxon>Eukaryota</taxon>
        <taxon>Fungi</taxon>
        <taxon>Dikarya</taxon>
        <taxon>Ascomycota</taxon>
        <taxon>Pezizomycotina</taxon>
        <taxon>Leotiomycetes</taxon>
        <taxon>Helotiales</taxon>
        <taxon>Hyaloscyphaceae</taxon>
        <taxon>Hyaloscypha</taxon>
    </lineage>
</organism>
<keyword evidence="1" id="KW-0677">Repeat</keyword>
<proteinExistence type="predicted"/>
<feature type="compositionally biased region" description="Pro residues" evidence="2">
    <location>
        <begin position="8"/>
        <end position="19"/>
    </location>
</feature>
<evidence type="ECO:0000259" key="3">
    <source>
        <dbReference type="Pfam" id="PF17100"/>
    </source>
</evidence>
<dbReference type="PANTHER" id="PTHR10039">
    <property type="entry name" value="AMELOGENIN"/>
    <property type="match status" value="1"/>
</dbReference>
<dbReference type="PANTHER" id="PTHR10039:SF17">
    <property type="entry name" value="FUNGAL STAND N-TERMINAL GOODBYE DOMAIN-CONTAINING PROTEIN-RELATED"/>
    <property type="match status" value="1"/>
</dbReference>
<reference evidence="5 6" key="1">
    <citation type="submission" date="2016-05" db="EMBL/GenBank/DDBJ databases">
        <title>A degradative enzymes factory behind the ericoid mycorrhizal symbiosis.</title>
        <authorList>
            <consortium name="DOE Joint Genome Institute"/>
            <person name="Martino E."/>
            <person name="Morin E."/>
            <person name="Grelet G."/>
            <person name="Kuo A."/>
            <person name="Kohler A."/>
            <person name="Daghino S."/>
            <person name="Barry K."/>
            <person name="Choi C."/>
            <person name="Cichocki N."/>
            <person name="Clum A."/>
            <person name="Copeland A."/>
            <person name="Hainaut M."/>
            <person name="Haridas S."/>
            <person name="Labutti K."/>
            <person name="Lindquist E."/>
            <person name="Lipzen A."/>
            <person name="Khouja H.-R."/>
            <person name="Murat C."/>
            <person name="Ohm R."/>
            <person name="Olson A."/>
            <person name="Spatafora J."/>
            <person name="Veneault-Fourrey C."/>
            <person name="Henrissat B."/>
            <person name="Grigoriev I."/>
            <person name="Martin F."/>
            <person name="Perotto S."/>
        </authorList>
    </citation>
    <scope>NUCLEOTIDE SEQUENCE [LARGE SCALE GENOMIC DNA]</scope>
    <source>
        <strain evidence="5 6">UAMH 7357</strain>
    </source>
</reference>
<dbReference type="STRING" id="1745343.A0A2J6PJ21"/>
<dbReference type="Proteomes" id="UP000235672">
    <property type="component" value="Unassembled WGS sequence"/>
</dbReference>
<dbReference type="Pfam" id="PF24883">
    <property type="entry name" value="NPHP3_N"/>
    <property type="match status" value="1"/>
</dbReference>
<dbReference type="AlphaFoldDB" id="A0A2J6PJ21"/>
<dbReference type="Gene3D" id="3.40.50.300">
    <property type="entry name" value="P-loop containing nucleotide triphosphate hydrolases"/>
    <property type="match status" value="1"/>
</dbReference>
<sequence length="619" mass="70459">MASNSPSDPQPPKPLPTPPSSSQRSGQPAEPVTPSTDDSVDLWELAYEKFRAQEPELAEDYTKQLLGNATASTDLASRQCVETALKKLLEDREKKQWKISFSGHSMKVRKQADRLTKFLQWSDPLVKAAVSAQPYAALAWSGVGLLLPLLTSSTTQNEAMLDGFNSIGELQVYWKACEETCLRSEHRKHYQCLLNPLVKLYSLVFAYQAYVICHLSKSQHSRAWKNLTSPDFWNNKLRDIEEWGKNCCRLIDASREREIQQNRDSQLQELQTLRIIQESMVQGNEENRRDEKEIKLLHDLAIAAGDYTRYKDLNPHKVDGTCEWFLTDERFCKWRDSKSPSLLWVSAGPGCGKSVLSKSLIDDGQLATFVTTITFTRSSIDAVSSRESTVCYFFFKDGGDGYMDSAQALCALLHQLFTCSSTSRLIKYALQSHREHGATLTRKFSELWRILSECVTSPDAGEIICVLDALDECKEDSRRDFIKTLQEFYSRSERLSIATSKVRFLVTSRPYPDLESSFQKFRTTTAYLQFDGDEKSEQIRQEIDLVIDARLQDSTDGFTVNDKRKISERLKSMDHRTYLWLHLTLISLRRVLPNLASGLILKGCCLVCRPKSPMHTKGS</sequence>
<evidence type="ECO:0000256" key="2">
    <source>
        <dbReference type="SAM" id="MobiDB-lite"/>
    </source>
</evidence>
<gene>
    <name evidence="5" type="ORF">NA56DRAFT_404439</name>
</gene>
<dbReference type="InterPro" id="IPR031359">
    <property type="entry name" value="NACHT_N"/>
</dbReference>
<dbReference type="InterPro" id="IPR027417">
    <property type="entry name" value="P-loop_NTPase"/>
</dbReference>
<evidence type="ECO:0000256" key="1">
    <source>
        <dbReference type="ARBA" id="ARBA00022737"/>
    </source>
</evidence>
<protein>
    <submittedName>
        <fullName evidence="5">Uncharacterized protein</fullName>
    </submittedName>
</protein>
<evidence type="ECO:0000313" key="5">
    <source>
        <dbReference type="EMBL" id="PMD14051.1"/>
    </source>
</evidence>
<evidence type="ECO:0000313" key="6">
    <source>
        <dbReference type="Proteomes" id="UP000235672"/>
    </source>
</evidence>
<feature type="domain" description="Nephrocystin 3-like N-terminal" evidence="4">
    <location>
        <begin position="320"/>
        <end position="509"/>
    </location>
</feature>
<name>A0A2J6PJ21_9HELO</name>
<dbReference type="EMBL" id="KZ613525">
    <property type="protein sequence ID" value="PMD14051.1"/>
    <property type="molecule type" value="Genomic_DNA"/>
</dbReference>
<feature type="domain" description="NWD NACHT-NTPase N-terminal" evidence="3">
    <location>
        <begin position="41"/>
        <end position="243"/>
    </location>
</feature>
<evidence type="ECO:0000259" key="4">
    <source>
        <dbReference type="Pfam" id="PF24883"/>
    </source>
</evidence>
<dbReference type="Pfam" id="PF17100">
    <property type="entry name" value="NACHT_N"/>
    <property type="match status" value="1"/>
</dbReference>
<dbReference type="OrthoDB" id="163438at2759"/>